<feature type="compositionally biased region" description="Pro residues" evidence="1">
    <location>
        <begin position="42"/>
        <end position="56"/>
    </location>
</feature>
<name>A0A0A9GKC2_ARUDO</name>
<protein>
    <submittedName>
        <fullName evidence="2">Uncharacterized protein</fullName>
    </submittedName>
</protein>
<sequence>MHCHRLQIGEGCIAHRPRRRGAGGRRGAVGRRNPRRVQGCSSPPPPPPPPPPPLRWWPPWRWR</sequence>
<feature type="compositionally biased region" description="Basic residues" evidence="1">
    <location>
        <begin position="15"/>
        <end position="35"/>
    </location>
</feature>
<proteinExistence type="predicted"/>
<dbReference type="EMBL" id="GBRH01174017">
    <property type="protein sequence ID" value="JAE23879.1"/>
    <property type="molecule type" value="Transcribed_RNA"/>
</dbReference>
<dbReference type="AlphaFoldDB" id="A0A0A9GKC2"/>
<reference evidence="2" key="1">
    <citation type="submission" date="2014-09" db="EMBL/GenBank/DDBJ databases">
        <authorList>
            <person name="Magalhaes I.L.F."/>
            <person name="Oliveira U."/>
            <person name="Santos F.R."/>
            <person name="Vidigal T.H.D.A."/>
            <person name="Brescovit A.D."/>
            <person name="Santos A.J."/>
        </authorList>
    </citation>
    <scope>NUCLEOTIDE SEQUENCE</scope>
    <source>
        <tissue evidence="2">Shoot tissue taken approximately 20 cm above the soil surface</tissue>
    </source>
</reference>
<reference evidence="2" key="2">
    <citation type="journal article" date="2015" name="Data Brief">
        <title>Shoot transcriptome of the giant reed, Arundo donax.</title>
        <authorList>
            <person name="Barrero R.A."/>
            <person name="Guerrero F.D."/>
            <person name="Moolhuijzen P."/>
            <person name="Goolsby J.A."/>
            <person name="Tidwell J."/>
            <person name="Bellgard S.E."/>
            <person name="Bellgard M.I."/>
        </authorList>
    </citation>
    <scope>NUCLEOTIDE SEQUENCE</scope>
    <source>
        <tissue evidence="2">Shoot tissue taken approximately 20 cm above the soil surface</tissue>
    </source>
</reference>
<organism evidence="2">
    <name type="scientific">Arundo donax</name>
    <name type="common">Giant reed</name>
    <name type="synonym">Donax arundinaceus</name>
    <dbReference type="NCBI Taxonomy" id="35708"/>
    <lineage>
        <taxon>Eukaryota</taxon>
        <taxon>Viridiplantae</taxon>
        <taxon>Streptophyta</taxon>
        <taxon>Embryophyta</taxon>
        <taxon>Tracheophyta</taxon>
        <taxon>Spermatophyta</taxon>
        <taxon>Magnoliopsida</taxon>
        <taxon>Liliopsida</taxon>
        <taxon>Poales</taxon>
        <taxon>Poaceae</taxon>
        <taxon>PACMAD clade</taxon>
        <taxon>Arundinoideae</taxon>
        <taxon>Arundineae</taxon>
        <taxon>Arundo</taxon>
    </lineage>
</organism>
<evidence type="ECO:0000313" key="2">
    <source>
        <dbReference type="EMBL" id="JAE23879.1"/>
    </source>
</evidence>
<evidence type="ECO:0000256" key="1">
    <source>
        <dbReference type="SAM" id="MobiDB-lite"/>
    </source>
</evidence>
<accession>A0A0A9GKC2</accession>
<feature type="region of interest" description="Disordered" evidence="1">
    <location>
        <begin position="1"/>
        <end position="63"/>
    </location>
</feature>